<evidence type="ECO:0000259" key="8">
    <source>
        <dbReference type="Pfam" id="PF01494"/>
    </source>
</evidence>
<dbReference type="PANTHER" id="PTHR47356">
    <property type="entry name" value="FAD-DEPENDENT MONOOXYGENASE ASQG-RELATED"/>
    <property type="match status" value="1"/>
</dbReference>
<dbReference type="SUPFAM" id="SSF51905">
    <property type="entry name" value="FAD/NAD(P)-binding domain"/>
    <property type="match status" value="1"/>
</dbReference>
<dbReference type="Pfam" id="PF01494">
    <property type="entry name" value="FAD_binding_3"/>
    <property type="match status" value="2"/>
</dbReference>
<proteinExistence type="inferred from homology"/>
<comment type="cofactor">
    <cofactor evidence="1">
        <name>FAD</name>
        <dbReference type="ChEBI" id="CHEBI:57692"/>
    </cofactor>
</comment>
<dbReference type="GeneID" id="63771331"/>
<dbReference type="GO" id="GO:0004497">
    <property type="term" value="F:monooxygenase activity"/>
    <property type="evidence" value="ECO:0007669"/>
    <property type="project" value="InterPro"/>
</dbReference>
<dbReference type="InterPro" id="IPR002938">
    <property type="entry name" value="FAD-bd"/>
</dbReference>
<comment type="pathway">
    <text evidence="2">Secondary metabolite biosynthesis.</text>
</comment>
<sequence>MDRPFRIIVVGGGVAGLAASHCLQKAGIDHVVLEKHAEVAPAEGASITIYPHVVRILHQLGCLEAIAQCGVPHDRAWTRRSDGSIAGNSGLFNYLKENHGYDVLPLERREFLRVLYETLPNKNLVRTGSAIQQIKHLDDKVEVTLRDGSVETGDMVLGCDGVHSTVRSLMWQYAEQTAPGLITEAEKNAFVTYWKCLIGIGPPPDKSVGGKNMSDFTLVHDTRYSFLVLAQPHCTFFFVLFFLNKPFPAHQRVRYTEQDAEALAATVADHPLSESWVFGDLWNNRSRGALISLEEGVLEHWHHERIVLAGDAVHKMTPNIALGGNTAIEDVVVLCNHVHRMLQRQGGTRPDLSTLNHMFAAYQTERLDRTKFITNISGMASRAQAQTSPLYKLAAWLMPRLPDRGASDQLAGLIKAAPKVEFVPVQDFAPARVPWEDRKETGQQQKGRQDGSSSLWQSPWQLLTLGATLGVATIVLTTRWAQVLPVLPGALSNDSIS</sequence>
<comment type="caution">
    <text evidence="9">The sequence shown here is derived from an EMBL/GenBank/DDBJ whole genome shotgun (WGS) entry which is preliminary data.</text>
</comment>
<dbReference type="PRINTS" id="PR00420">
    <property type="entry name" value="RNGMNOXGNASE"/>
</dbReference>
<dbReference type="InParanoid" id="A0A1Y2EE64"/>
<dbReference type="STRING" id="1141098.A0A1Y2EE64"/>
<evidence type="ECO:0000256" key="3">
    <source>
        <dbReference type="ARBA" id="ARBA00007992"/>
    </source>
</evidence>
<evidence type="ECO:0000313" key="9">
    <source>
        <dbReference type="EMBL" id="ORY69604.1"/>
    </source>
</evidence>
<dbReference type="InterPro" id="IPR036188">
    <property type="entry name" value="FAD/NAD-bd_sf"/>
</dbReference>
<dbReference type="InterPro" id="IPR050562">
    <property type="entry name" value="FAD_mOase_fung"/>
</dbReference>
<evidence type="ECO:0000313" key="10">
    <source>
        <dbReference type="Proteomes" id="UP000193689"/>
    </source>
</evidence>
<feature type="domain" description="FAD-binding" evidence="8">
    <location>
        <begin position="7"/>
        <end position="169"/>
    </location>
</feature>
<reference evidence="9 10" key="1">
    <citation type="submission" date="2016-07" db="EMBL/GenBank/DDBJ databases">
        <title>Pervasive Adenine N6-methylation of Active Genes in Fungi.</title>
        <authorList>
            <consortium name="DOE Joint Genome Institute"/>
            <person name="Mondo S.J."/>
            <person name="Dannebaum R.O."/>
            <person name="Kuo R.C."/>
            <person name="Labutti K."/>
            <person name="Haridas S."/>
            <person name="Kuo A."/>
            <person name="Salamov A."/>
            <person name="Ahrendt S.R."/>
            <person name="Lipzen A."/>
            <person name="Sullivan W."/>
            <person name="Andreopoulos W.B."/>
            <person name="Clum A."/>
            <person name="Lindquist E."/>
            <person name="Daum C."/>
            <person name="Ramamoorthy G.K."/>
            <person name="Gryganskyi A."/>
            <person name="Culley D."/>
            <person name="Magnuson J.K."/>
            <person name="James T.Y."/>
            <person name="O'Malley M.A."/>
            <person name="Stajich J.E."/>
            <person name="Spatafora J.W."/>
            <person name="Visel A."/>
            <person name="Grigoriev I.V."/>
        </authorList>
    </citation>
    <scope>NUCLEOTIDE SEQUENCE [LARGE SCALE GENOMIC DNA]</scope>
    <source>
        <strain evidence="9 10">CBS 129021</strain>
    </source>
</reference>
<keyword evidence="6" id="KW-0560">Oxidoreductase</keyword>
<comment type="similarity">
    <text evidence="3">Belongs to the paxM FAD-dependent monooxygenase family.</text>
</comment>
<keyword evidence="10" id="KW-1185">Reference proteome</keyword>
<keyword evidence="4" id="KW-0285">Flavoprotein</keyword>
<dbReference type="AlphaFoldDB" id="A0A1Y2EE64"/>
<organism evidence="9 10">
    <name type="scientific">Pseudomassariella vexata</name>
    <dbReference type="NCBI Taxonomy" id="1141098"/>
    <lineage>
        <taxon>Eukaryota</taxon>
        <taxon>Fungi</taxon>
        <taxon>Dikarya</taxon>
        <taxon>Ascomycota</taxon>
        <taxon>Pezizomycotina</taxon>
        <taxon>Sordariomycetes</taxon>
        <taxon>Xylariomycetidae</taxon>
        <taxon>Amphisphaeriales</taxon>
        <taxon>Pseudomassariaceae</taxon>
        <taxon>Pseudomassariella</taxon>
    </lineage>
</organism>
<keyword evidence="5" id="KW-0274">FAD</keyword>
<evidence type="ECO:0000256" key="2">
    <source>
        <dbReference type="ARBA" id="ARBA00005179"/>
    </source>
</evidence>
<dbReference type="EMBL" id="MCFJ01000002">
    <property type="protein sequence ID" value="ORY69604.1"/>
    <property type="molecule type" value="Genomic_DNA"/>
</dbReference>
<dbReference type="GO" id="GO:0071949">
    <property type="term" value="F:FAD binding"/>
    <property type="evidence" value="ECO:0007669"/>
    <property type="project" value="InterPro"/>
</dbReference>
<evidence type="ECO:0000256" key="7">
    <source>
        <dbReference type="SAM" id="MobiDB-lite"/>
    </source>
</evidence>
<evidence type="ECO:0000256" key="4">
    <source>
        <dbReference type="ARBA" id="ARBA00022630"/>
    </source>
</evidence>
<dbReference type="Proteomes" id="UP000193689">
    <property type="component" value="Unassembled WGS sequence"/>
</dbReference>
<evidence type="ECO:0000256" key="5">
    <source>
        <dbReference type="ARBA" id="ARBA00022827"/>
    </source>
</evidence>
<feature type="domain" description="FAD-binding" evidence="8">
    <location>
        <begin position="293"/>
        <end position="347"/>
    </location>
</feature>
<feature type="region of interest" description="Disordered" evidence="7">
    <location>
        <begin position="433"/>
        <end position="454"/>
    </location>
</feature>
<dbReference type="OrthoDB" id="10029326at2759"/>
<name>A0A1Y2EE64_9PEZI</name>
<gene>
    <name evidence="9" type="ORF">BCR38DRAFT_332111</name>
</gene>
<dbReference type="RefSeq" id="XP_040719554.1">
    <property type="nucleotide sequence ID" value="XM_040855119.1"/>
</dbReference>
<dbReference type="Gene3D" id="3.50.50.60">
    <property type="entry name" value="FAD/NAD(P)-binding domain"/>
    <property type="match status" value="1"/>
</dbReference>
<accession>A0A1Y2EE64</accession>
<evidence type="ECO:0000256" key="1">
    <source>
        <dbReference type="ARBA" id="ARBA00001974"/>
    </source>
</evidence>
<protein>
    <recommendedName>
        <fullName evidence="8">FAD-binding domain-containing protein</fullName>
    </recommendedName>
</protein>
<dbReference type="PANTHER" id="PTHR47356:SF2">
    <property type="entry name" value="FAD-BINDING DOMAIN-CONTAINING PROTEIN-RELATED"/>
    <property type="match status" value="1"/>
</dbReference>
<evidence type="ECO:0000256" key="6">
    <source>
        <dbReference type="ARBA" id="ARBA00023002"/>
    </source>
</evidence>